<evidence type="ECO:0000313" key="2">
    <source>
        <dbReference type="EMBL" id="MET3793490.1"/>
    </source>
</evidence>
<dbReference type="RefSeq" id="WP_354197430.1">
    <property type="nucleotide sequence ID" value="NZ_JBEPML010000014.1"/>
</dbReference>
<sequence>MRSPLHKHRFSALAVSALSKVRARTWLILVAAVVGILGLVTWAGIALLSWLWGQFPTATEAGRRLANDAATQIEQVVPGLKEQIGQWVPDLAESPATSDVSGIDAGPVPRFPGLVRSYFARGEKTVEVRYAGRAAFEAVRAHYVQGFAAAGYAHEVVNGSPEAEHHRFKRDQESIDLLLFRQVEERVEIRLTVPAQ</sequence>
<dbReference type="EMBL" id="JBEPML010000014">
    <property type="protein sequence ID" value="MET3793490.1"/>
    <property type="molecule type" value="Genomic_DNA"/>
</dbReference>
<protein>
    <submittedName>
        <fullName evidence="2">Uncharacterized protein</fullName>
    </submittedName>
</protein>
<keyword evidence="1" id="KW-0812">Transmembrane</keyword>
<organism evidence="2 3">
    <name type="scientific">Aquamicrobium terrae</name>
    <dbReference type="NCBI Taxonomy" id="1324945"/>
    <lineage>
        <taxon>Bacteria</taxon>
        <taxon>Pseudomonadati</taxon>
        <taxon>Pseudomonadota</taxon>
        <taxon>Alphaproteobacteria</taxon>
        <taxon>Hyphomicrobiales</taxon>
        <taxon>Phyllobacteriaceae</taxon>
        <taxon>Aquamicrobium</taxon>
    </lineage>
</organism>
<keyword evidence="1" id="KW-1133">Transmembrane helix</keyword>
<evidence type="ECO:0000256" key="1">
    <source>
        <dbReference type="SAM" id="Phobius"/>
    </source>
</evidence>
<reference evidence="2 3" key="1">
    <citation type="submission" date="2024-06" db="EMBL/GenBank/DDBJ databases">
        <title>Genomic Encyclopedia of Type Strains, Phase IV (KMG-IV): sequencing the most valuable type-strain genomes for metagenomic binning, comparative biology and taxonomic classification.</title>
        <authorList>
            <person name="Goeker M."/>
        </authorList>
    </citation>
    <scope>NUCLEOTIDE SEQUENCE [LARGE SCALE GENOMIC DNA]</scope>
    <source>
        <strain evidence="2 3">DSM 27865</strain>
    </source>
</reference>
<name>A0ABV2N354_9HYPH</name>
<evidence type="ECO:0000313" key="3">
    <source>
        <dbReference type="Proteomes" id="UP001549076"/>
    </source>
</evidence>
<proteinExistence type="predicted"/>
<keyword evidence="3" id="KW-1185">Reference proteome</keyword>
<comment type="caution">
    <text evidence="2">The sequence shown here is derived from an EMBL/GenBank/DDBJ whole genome shotgun (WGS) entry which is preliminary data.</text>
</comment>
<feature type="transmembrane region" description="Helical" evidence="1">
    <location>
        <begin position="26"/>
        <end position="52"/>
    </location>
</feature>
<accession>A0ABV2N354</accession>
<gene>
    <name evidence="2" type="ORF">ABID37_003718</name>
</gene>
<keyword evidence="1" id="KW-0472">Membrane</keyword>
<dbReference type="Proteomes" id="UP001549076">
    <property type="component" value="Unassembled WGS sequence"/>
</dbReference>